<name>A0ABV4E4T4_9GAMM</name>
<evidence type="ECO:0000313" key="1">
    <source>
        <dbReference type="EMBL" id="MEY8769933.1"/>
    </source>
</evidence>
<evidence type="ECO:0000313" key="2">
    <source>
        <dbReference type="Proteomes" id="UP001565243"/>
    </source>
</evidence>
<accession>A0ABV4E4T4</accession>
<protein>
    <submittedName>
        <fullName evidence="1">Uncharacterized protein</fullName>
    </submittedName>
</protein>
<gene>
    <name evidence="1" type="ORF">AB6T85_05745</name>
</gene>
<dbReference type="Proteomes" id="UP001565243">
    <property type="component" value="Unassembled WGS sequence"/>
</dbReference>
<dbReference type="EMBL" id="JBGFFX010000002">
    <property type="protein sequence ID" value="MEY8769933.1"/>
    <property type="molecule type" value="Genomic_DNA"/>
</dbReference>
<keyword evidence="2" id="KW-1185">Reference proteome</keyword>
<sequence>MAIAIYFPTTLKTSATATGWPEMHHNCSSSAPPAGSPSGNALFWCGTLRKTETLLFHTVNIQLCYGYPARPWR</sequence>
<dbReference type="RefSeq" id="WP_253454910.1">
    <property type="nucleotide sequence ID" value="NZ_JBGFFX010000002.1"/>
</dbReference>
<comment type="caution">
    <text evidence="1">The sequence shown here is derived from an EMBL/GenBank/DDBJ whole genome shotgun (WGS) entry which is preliminary data.</text>
</comment>
<organism evidence="1 2">
    <name type="scientific">Erwinia aeris</name>
    <dbReference type="NCBI Taxonomy" id="3239803"/>
    <lineage>
        <taxon>Bacteria</taxon>
        <taxon>Pseudomonadati</taxon>
        <taxon>Pseudomonadota</taxon>
        <taxon>Gammaproteobacteria</taxon>
        <taxon>Enterobacterales</taxon>
        <taxon>Erwiniaceae</taxon>
        <taxon>Erwinia</taxon>
    </lineage>
</organism>
<reference evidence="1 2" key="1">
    <citation type="submission" date="2024-07" db="EMBL/GenBank/DDBJ databases">
        <authorList>
            <person name="Hebao G."/>
        </authorList>
    </citation>
    <scope>NUCLEOTIDE SEQUENCE [LARGE SCALE GENOMIC DNA]</scope>
    <source>
        <strain evidence="1 2">ACCC 02193</strain>
    </source>
</reference>
<proteinExistence type="predicted"/>